<comment type="caution">
    <text evidence="10">The sequence shown here is derived from an EMBL/GenBank/DDBJ whole genome shotgun (WGS) entry which is preliminary data.</text>
</comment>
<evidence type="ECO:0000313" key="10">
    <source>
        <dbReference type="EMBL" id="MBP2375029.1"/>
    </source>
</evidence>
<evidence type="ECO:0000256" key="4">
    <source>
        <dbReference type="ARBA" id="ARBA00022630"/>
    </source>
</evidence>
<dbReference type="RefSeq" id="WP_209908255.1">
    <property type="nucleotide sequence ID" value="NZ_BAAAMI010000008.1"/>
</dbReference>
<keyword evidence="7 10" id="KW-0560">Oxidoreductase</keyword>
<organism evidence="10 11">
    <name type="scientific">Paeniglutamicibacter psychrophenolicus</name>
    <dbReference type="NCBI Taxonomy" id="257454"/>
    <lineage>
        <taxon>Bacteria</taxon>
        <taxon>Bacillati</taxon>
        <taxon>Actinomycetota</taxon>
        <taxon>Actinomycetes</taxon>
        <taxon>Micrococcales</taxon>
        <taxon>Micrococcaceae</taxon>
        <taxon>Paeniglutamicibacter</taxon>
    </lineage>
</organism>
<dbReference type="InterPro" id="IPR055275">
    <property type="entry name" value="Ferredox_Rdtase"/>
</dbReference>
<dbReference type="InterPro" id="IPR023753">
    <property type="entry name" value="FAD/NAD-binding_dom"/>
</dbReference>
<dbReference type="SUPFAM" id="SSF51971">
    <property type="entry name" value="Nucleotide-binding domain"/>
    <property type="match status" value="1"/>
</dbReference>
<dbReference type="InterPro" id="IPR036188">
    <property type="entry name" value="FAD/NAD-bd_sf"/>
</dbReference>
<dbReference type="GO" id="GO:0004324">
    <property type="term" value="F:ferredoxin-NADP+ reductase activity"/>
    <property type="evidence" value="ECO:0007669"/>
    <property type="project" value="UniProtKB-EC"/>
</dbReference>
<comment type="catalytic activity">
    <reaction evidence="8">
        <text>2 reduced [2Fe-2S]-[ferredoxin] + NADP(+) + H(+) = 2 oxidized [2Fe-2S]-[ferredoxin] + NADPH</text>
        <dbReference type="Rhea" id="RHEA:20125"/>
        <dbReference type="Rhea" id="RHEA-COMP:10000"/>
        <dbReference type="Rhea" id="RHEA-COMP:10001"/>
        <dbReference type="ChEBI" id="CHEBI:15378"/>
        <dbReference type="ChEBI" id="CHEBI:33737"/>
        <dbReference type="ChEBI" id="CHEBI:33738"/>
        <dbReference type="ChEBI" id="CHEBI:57783"/>
        <dbReference type="ChEBI" id="CHEBI:58349"/>
        <dbReference type="EC" id="1.18.1.2"/>
    </reaction>
</comment>
<keyword evidence="6" id="KW-0521">NADP</keyword>
<reference evidence="10 11" key="1">
    <citation type="submission" date="2021-03" db="EMBL/GenBank/DDBJ databases">
        <title>Sequencing the genomes of 1000 actinobacteria strains.</title>
        <authorList>
            <person name="Klenk H.-P."/>
        </authorList>
    </citation>
    <scope>NUCLEOTIDE SEQUENCE [LARGE SCALE GENOMIC DNA]</scope>
    <source>
        <strain evidence="10 11">DSM 15454</strain>
    </source>
</reference>
<dbReference type="Gene3D" id="3.40.50.720">
    <property type="entry name" value="NAD(P)-binding Rossmann-like Domain"/>
    <property type="match status" value="1"/>
</dbReference>
<keyword evidence="4" id="KW-0285">Flavoprotein</keyword>
<dbReference type="Gene3D" id="3.50.50.60">
    <property type="entry name" value="FAD/NAD(P)-binding domain"/>
    <property type="match status" value="1"/>
</dbReference>
<evidence type="ECO:0000259" key="9">
    <source>
        <dbReference type="Pfam" id="PF07992"/>
    </source>
</evidence>
<dbReference type="PANTHER" id="PTHR48467:SF1">
    <property type="entry name" value="GLUTAMATE SYNTHASE 1 [NADH], CHLOROPLASTIC-LIKE"/>
    <property type="match status" value="1"/>
</dbReference>
<keyword evidence="5" id="KW-0274">FAD</keyword>
<dbReference type="Proteomes" id="UP000766570">
    <property type="component" value="Unassembled WGS sequence"/>
</dbReference>
<comment type="cofactor">
    <cofactor evidence="1">
        <name>FAD</name>
        <dbReference type="ChEBI" id="CHEBI:57692"/>
    </cofactor>
</comment>
<dbReference type="Pfam" id="PF07992">
    <property type="entry name" value="Pyr_redox_2"/>
    <property type="match status" value="1"/>
</dbReference>
<keyword evidence="11" id="KW-1185">Reference proteome</keyword>
<dbReference type="PRINTS" id="PR00419">
    <property type="entry name" value="ADXRDTASE"/>
</dbReference>
<dbReference type="EMBL" id="JAGIOE010000001">
    <property type="protein sequence ID" value="MBP2375029.1"/>
    <property type="molecule type" value="Genomic_DNA"/>
</dbReference>
<proteinExistence type="inferred from homology"/>
<name>A0ABS4WFP3_9MICC</name>
<dbReference type="PANTHER" id="PTHR48467">
    <property type="entry name" value="GLUTAMATE SYNTHASE 1 [NADH], CHLOROPLASTIC-LIKE"/>
    <property type="match status" value="1"/>
</dbReference>
<evidence type="ECO:0000256" key="3">
    <source>
        <dbReference type="ARBA" id="ARBA00013223"/>
    </source>
</evidence>
<protein>
    <recommendedName>
        <fullName evidence="3">ferredoxin--NADP(+) reductase</fullName>
        <ecNumber evidence="3">1.18.1.2</ecNumber>
    </recommendedName>
</protein>
<evidence type="ECO:0000313" key="11">
    <source>
        <dbReference type="Proteomes" id="UP000766570"/>
    </source>
</evidence>
<accession>A0ABS4WFP3</accession>
<evidence type="ECO:0000256" key="6">
    <source>
        <dbReference type="ARBA" id="ARBA00022857"/>
    </source>
</evidence>
<evidence type="ECO:0000256" key="8">
    <source>
        <dbReference type="ARBA" id="ARBA00047776"/>
    </source>
</evidence>
<evidence type="ECO:0000256" key="1">
    <source>
        <dbReference type="ARBA" id="ARBA00001974"/>
    </source>
</evidence>
<evidence type="ECO:0000256" key="2">
    <source>
        <dbReference type="ARBA" id="ARBA00008312"/>
    </source>
</evidence>
<comment type="similarity">
    <text evidence="2">Belongs to the ferredoxin--NADP reductase type 1 family.</text>
</comment>
<evidence type="ECO:0000256" key="5">
    <source>
        <dbReference type="ARBA" id="ARBA00022827"/>
    </source>
</evidence>
<dbReference type="PIRSF" id="PIRSF000362">
    <property type="entry name" value="FNR"/>
    <property type="match status" value="1"/>
</dbReference>
<dbReference type="EC" id="1.18.1.2" evidence="3"/>
<gene>
    <name evidence="10" type="ORF">JOF46_002941</name>
</gene>
<sequence>MTEKNTPAPVATPVPTPAAFTSRPLRVAIIGAGPAGVYAADILTKADRDFELAIDLFDRYPAPYGLIRYGVAPDHPRIKGIVKALHKVLDRGDIRFFGNVDYGTDLSIAELREHYDAVIFATGAINDADLNIPGIELDGSYGGADFVSWYDGQPDVPRTWPLEATQVAVLGNGNVALDVARVLSKHAEDLLVTEIPENVYRGLAASPVTDVHVFGRRGPAQVKFTPLELRELSHSQDVDIVLYPEDFEFDAASDTAIKTNNQVKTMVGTLTNWLIEQEEREERGEAAAATGSGRPRRRLHLHFLHSPVEVTGTDGKVAGIRFERQELDGTGNARGTGELVDYPVQAVYRAIGYFGSALPEIEYDGRTGTVPNLEGKVLDAAGTQVPGLYATGWIKRGPVGLIGHTKSDAAETIAHLLADLHGLPVAANPAPEAVPALLAAKDVAYTSWDGWLALDAHEQALGAAAAPAPTPAGPVVRERVKVVDREEMVAVSRTVDQTAGARA</sequence>
<feature type="domain" description="FAD/NAD(P)-binding" evidence="9">
    <location>
        <begin position="26"/>
        <end position="200"/>
    </location>
</feature>
<evidence type="ECO:0000256" key="7">
    <source>
        <dbReference type="ARBA" id="ARBA00023002"/>
    </source>
</evidence>
<dbReference type="InterPro" id="IPR021163">
    <property type="entry name" value="Ferredox_Rdtase_adrenod"/>
</dbReference>